<dbReference type="FunFam" id="1.25.40.180:FF:000225">
    <property type="match status" value="1"/>
</dbReference>
<evidence type="ECO:0000313" key="2">
    <source>
        <dbReference type="Proteomes" id="UP000007875"/>
    </source>
</evidence>
<reference evidence="2" key="1">
    <citation type="submission" date="2003-08" db="EMBL/GenBank/DDBJ databases">
        <authorList>
            <person name="Birren B."/>
            <person name="Nusbaum C."/>
            <person name="Abebe A."/>
            <person name="Abouelleil A."/>
            <person name="Adekoya E."/>
            <person name="Ait-zahra M."/>
            <person name="Allen N."/>
            <person name="Allen T."/>
            <person name="An P."/>
            <person name="Anderson M."/>
            <person name="Anderson S."/>
            <person name="Arachchi H."/>
            <person name="Armbruster J."/>
            <person name="Bachantsang P."/>
            <person name="Baldwin J."/>
            <person name="Barry A."/>
            <person name="Bayul T."/>
            <person name="Blitshsteyn B."/>
            <person name="Bloom T."/>
            <person name="Blye J."/>
            <person name="Boguslavskiy L."/>
            <person name="Borowsky M."/>
            <person name="Boukhgalter B."/>
            <person name="Brunache A."/>
            <person name="Butler J."/>
            <person name="Calixte N."/>
            <person name="Calvo S."/>
            <person name="Camarata J."/>
            <person name="Campo K."/>
            <person name="Chang J."/>
            <person name="Cheshatsang Y."/>
            <person name="Citroen M."/>
            <person name="Collymore A."/>
            <person name="Considine T."/>
            <person name="Cook A."/>
            <person name="Cooke P."/>
            <person name="Corum B."/>
            <person name="Cuomo C."/>
            <person name="David R."/>
            <person name="Dawoe T."/>
            <person name="Degray S."/>
            <person name="Dodge S."/>
            <person name="Dooley K."/>
            <person name="Dorje P."/>
            <person name="Dorjee K."/>
            <person name="Dorris L."/>
            <person name="Duffey N."/>
            <person name="Dupes A."/>
            <person name="Elkins T."/>
            <person name="Engels R."/>
            <person name="Erickson J."/>
            <person name="Farina A."/>
            <person name="Faro S."/>
            <person name="Ferreira P."/>
            <person name="Fischer H."/>
            <person name="Fitzgerald M."/>
            <person name="Foley K."/>
            <person name="Gage D."/>
            <person name="Galagan J."/>
            <person name="Gearin G."/>
            <person name="Gnerre S."/>
            <person name="Gnirke A."/>
            <person name="Goyette A."/>
            <person name="Graham J."/>
            <person name="Grandbois E."/>
            <person name="Gyaltsen K."/>
            <person name="Hafez N."/>
            <person name="Hagopian D."/>
            <person name="Hagos B."/>
            <person name="Hall J."/>
            <person name="Hatcher B."/>
            <person name="Heller A."/>
            <person name="Higgins H."/>
            <person name="Honan T."/>
            <person name="Horn A."/>
            <person name="Houde N."/>
            <person name="Hughes L."/>
            <person name="Hulme W."/>
            <person name="Husby E."/>
            <person name="Iliev I."/>
            <person name="Jaffe D."/>
            <person name="Jones C."/>
            <person name="Kamal M."/>
            <person name="Kamat A."/>
            <person name="Kamvysselis M."/>
            <person name="Karlsson E."/>
            <person name="Kells C."/>
            <person name="Kieu A."/>
            <person name="Kisner P."/>
            <person name="Kodira C."/>
            <person name="Kulbokas E."/>
            <person name="Labutti K."/>
            <person name="Lama D."/>
            <person name="Landers T."/>
            <person name="Leger J."/>
            <person name="Levine S."/>
            <person name="Lewis D."/>
            <person name="Lewis T."/>
            <person name="Lindblad-toh K."/>
            <person name="Liu X."/>
            <person name="Lokyitsang T."/>
            <person name="Lokyitsang Y."/>
            <person name="Lucien O."/>
            <person name="Lui A."/>
            <person name="Ma L.J."/>
            <person name="Mabbitt R."/>
            <person name="Macdonald J."/>
            <person name="Maclean C."/>
            <person name="Major J."/>
            <person name="Manning J."/>
            <person name="Marabella R."/>
            <person name="Maru K."/>
            <person name="Matthews C."/>
            <person name="Mauceli E."/>
            <person name="Mccarthy M."/>
            <person name="Mcdonough S."/>
            <person name="Mcghee T."/>
            <person name="Meldrim J."/>
            <person name="Meneus L."/>
            <person name="Mesirov J."/>
            <person name="Mihalev A."/>
            <person name="Mihova T."/>
            <person name="Mikkelsen T."/>
            <person name="Mlenga V."/>
            <person name="Moru K."/>
            <person name="Mozes J."/>
            <person name="Mulrain L."/>
            <person name="Munson G."/>
            <person name="Naylor J."/>
            <person name="Newes C."/>
            <person name="Nguyen C."/>
            <person name="Nguyen N."/>
            <person name="Nguyen T."/>
            <person name="Nicol R."/>
            <person name="Nielsen C."/>
            <person name="Nizzari M."/>
            <person name="Norbu C."/>
            <person name="Norbu N."/>
            <person name="O'donnell P."/>
            <person name="Okoawo O."/>
            <person name="O'leary S."/>
            <person name="Omotosho B."/>
            <person name="O'neill K."/>
            <person name="Osman S."/>
            <person name="Parker S."/>
            <person name="Perrin D."/>
            <person name="Phunkhang P."/>
            <person name="Piqani B."/>
            <person name="Purcell S."/>
            <person name="Rachupka T."/>
            <person name="Ramasamy U."/>
            <person name="Rameau R."/>
            <person name="Ray V."/>
            <person name="Raymond C."/>
            <person name="Retta R."/>
            <person name="Richardson S."/>
            <person name="Rise C."/>
            <person name="Rodriguez J."/>
            <person name="Rogers J."/>
            <person name="Rogov P."/>
            <person name="Rutman M."/>
            <person name="Schupbach R."/>
            <person name="Seaman C."/>
            <person name="Settipalli S."/>
            <person name="Sharpe T."/>
            <person name="Sheridan J."/>
            <person name="Sherpa N."/>
            <person name="Shi J."/>
            <person name="Smirnov S."/>
            <person name="Smith C."/>
            <person name="Sougnez C."/>
            <person name="Spencer B."/>
            <person name="Stalker J."/>
            <person name="Stange-thomann N."/>
            <person name="Stavropoulos S."/>
            <person name="Stetson K."/>
            <person name="Stone C."/>
            <person name="Stone S."/>
            <person name="Stubbs M."/>
            <person name="Talamas J."/>
            <person name="Tchuinga P."/>
            <person name="Tenzing P."/>
            <person name="Tesfaye S."/>
            <person name="Theodore J."/>
            <person name="Thoulutsang Y."/>
            <person name="Topham K."/>
            <person name="Towey S."/>
            <person name="Tsamla T."/>
            <person name="Tsomo N."/>
            <person name="Vallee D."/>
            <person name="Vassiliev H."/>
            <person name="Venkataraman V."/>
            <person name="Vinson J."/>
            <person name="Vo A."/>
            <person name="Wade C."/>
            <person name="Wang S."/>
            <person name="Wangchuk T."/>
            <person name="Wangdi T."/>
            <person name="Whittaker C."/>
            <person name="Wilkinson J."/>
            <person name="Wu Y."/>
            <person name="Wyman D."/>
            <person name="Yadav S."/>
            <person name="Yang S."/>
            <person name="Yang X."/>
            <person name="Yeager S."/>
            <person name="Yee E."/>
            <person name="Young G."/>
            <person name="Zainoun J."/>
            <person name="Zembeck L."/>
            <person name="Zimmer A."/>
            <person name="Zody M."/>
            <person name="Lander E."/>
        </authorList>
    </citation>
    <scope>NUCLEOTIDE SEQUENCE [LARGE SCALE GENOMIC DNA]</scope>
</reference>
<reference evidence="1" key="2">
    <citation type="submission" date="2025-08" db="UniProtKB">
        <authorList>
            <consortium name="Ensembl"/>
        </authorList>
    </citation>
    <scope>IDENTIFICATION</scope>
</reference>
<dbReference type="HOGENOM" id="CLU_122187_0_0_1"/>
<dbReference type="PANTHER" id="PTHR12839">
    <property type="entry name" value="NONSENSE-MEDIATED MRNA DECAY PROTEIN 2 UP-FRAMESHIFT SUPPRESSOR 2"/>
    <property type="match status" value="1"/>
</dbReference>
<dbReference type="InParanoid" id="H2Z6J9"/>
<dbReference type="Ensembl" id="ENSCSAVT00000013360.1">
    <property type="protein sequence ID" value="ENSCSAVP00000013211.1"/>
    <property type="gene ID" value="ENSCSAVG00000007759.1"/>
</dbReference>
<dbReference type="eggNOG" id="KOG2051">
    <property type="taxonomic scope" value="Eukaryota"/>
</dbReference>
<dbReference type="OMA" id="MRYQEFT"/>
<dbReference type="GeneTree" id="ENSGT00530000064318"/>
<proteinExistence type="predicted"/>
<organism evidence="1 2">
    <name type="scientific">Ciona savignyi</name>
    <name type="common">Pacific transparent sea squirt</name>
    <dbReference type="NCBI Taxonomy" id="51511"/>
    <lineage>
        <taxon>Eukaryota</taxon>
        <taxon>Metazoa</taxon>
        <taxon>Chordata</taxon>
        <taxon>Tunicata</taxon>
        <taxon>Ascidiacea</taxon>
        <taxon>Phlebobranchia</taxon>
        <taxon>Cionidae</taxon>
        <taxon>Ciona</taxon>
    </lineage>
</organism>
<dbReference type="STRING" id="51511.ENSCSAVP00000013211"/>
<dbReference type="PANTHER" id="PTHR12839:SF7">
    <property type="entry name" value="REGULATOR OF NONSENSE TRANSCRIPTS 2"/>
    <property type="match status" value="1"/>
</dbReference>
<accession>H2Z6J9</accession>
<dbReference type="AlphaFoldDB" id="H2Z6J9"/>
<dbReference type="GO" id="GO:0005737">
    <property type="term" value="C:cytoplasm"/>
    <property type="evidence" value="ECO:0007669"/>
    <property type="project" value="TreeGrafter"/>
</dbReference>
<evidence type="ECO:0000313" key="1">
    <source>
        <dbReference type="Ensembl" id="ENSCSAVP00000013211.1"/>
    </source>
</evidence>
<dbReference type="SUPFAM" id="SSF48371">
    <property type="entry name" value="ARM repeat"/>
    <property type="match status" value="1"/>
</dbReference>
<dbReference type="InterPro" id="IPR016024">
    <property type="entry name" value="ARM-type_fold"/>
</dbReference>
<sequence length="151" mass="17562">QEQANRLLAEAKERGQKKATFRLLNQDAVNNRPDENFFRKLDSSLKKNTAFVKKLGKLTEQQRSSIENEFNSLNLTRYIQEIVSTLLDAKVKMSDIPCAVHVCSLMHMRYQEFTPQLFQSTKRLFQSRVDDKTSFLTNTGKVRTDLRFVAE</sequence>
<dbReference type="GO" id="GO:0000184">
    <property type="term" value="P:nuclear-transcribed mRNA catabolic process, nonsense-mediated decay"/>
    <property type="evidence" value="ECO:0007669"/>
    <property type="project" value="InterPro"/>
</dbReference>
<dbReference type="GO" id="GO:0035145">
    <property type="term" value="C:exon-exon junction complex"/>
    <property type="evidence" value="ECO:0007669"/>
    <property type="project" value="TreeGrafter"/>
</dbReference>
<dbReference type="Gene3D" id="1.25.40.180">
    <property type="match status" value="1"/>
</dbReference>
<dbReference type="InterPro" id="IPR039762">
    <property type="entry name" value="Nmd2/UPF2"/>
</dbReference>
<reference evidence="1" key="3">
    <citation type="submission" date="2025-09" db="UniProtKB">
        <authorList>
            <consortium name="Ensembl"/>
        </authorList>
    </citation>
    <scope>IDENTIFICATION</scope>
</reference>
<keyword evidence="2" id="KW-1185">Reference proteome</keyword>
<name>H2Z6J9_CIOSA</name>
<evidence type="ECO:0008006" key="3">
    <source>
        <dbReference type="Google" id="ProtNLM"/>
    </source>
</evidence>
<protein>
    <recommendedName>
        <fullName evidence="3">MIF4G domain-containing protein</fullName>
    </recommendedName>
</protein>
<dbReference type="Proteomes" id="UP000007875">
    <property type="component" value="Unassembled WGS sequence"/>
</dbReference>